<proteinExistence type="predicted"/>
<feature type="domain" description="DUF1659" evidence="1">
    <location>
        <begin position="2"/>
        <end position="73"/>
    </location>
</feature>
<dbReference type="Proteomes" id="UP000190959">
    <property type="component" value="Unassembled WGS sequence"/>
</dbReference>
<protein>
    <recommendedName>
        <fullName evidence="1">DUF1659 domain-containing protein</fullName>
    </recommendedName>
</protein>
<gene>
    <name evidence="2" type="ORF">CBEIBR21_18000</name>
</gene>
<accession>A0A1S9N3M6</accession>
<dbReference type="RefSeq" id="WP_078116538.1">
    <property type="nucleotide sequence ID" value="NZ_MWMH01000006.1"/>
</dbReference>
<reference evidence="2 3" key="1">
    <citation type="submission" date="2017-02" db="EMBL/GenBank/DDBJ databases">
        <title>Genome sequence of Clostridium beijerinckii Br21.</title>
        <authorList>
            <person name="Fonseca B.C."/>
            <person name="Guazzaroni M.E."/>
            <person name="Riano-Pachon D.M."/>
            <person name="Reginatto V."/>
        </authorList>
    </citation>
    <scope>NUCLEOTIDE SEQUENCE [LARGE SCALE GENOMIC DNA]</scope>
    <source>
        <strain evidence="2 3">Br21</strain>
    </source>
</reference>
<evidence type="ECO:0000259" key="1">
    <source>
        <dbReference type="Pfam" id="PF07872"/>
    </source>
</evidence>
<dbReference type="AlphaFoldDB" id="A0A1S9N3M6"/>
<dbReference type="EMBL" id="MWMH01000006">
    <property type="protein sequence ID" value="OOP72144.1"/>
    <property type="molecule type" value="Genomic_DNA"/>
</dbReference>
<dbReference type="Pfam" id="PF07872">
    <property type="entry name" value="DUF1659"/>
    <property type="match status" value="1"/>
</dbReference>
<evidence type="ECO:0000313" key="3">
    <source>
        <dbReference type="Proteomes" id="UP000190959"/>
    </source>
</evidence>
<comment type="caution">
    <text evidence="2">The sequence shown here is derived from an EMBL/GenBank/DDBJ whole genome shotgun (WGS) entry which is preliminary data.</text>
</comment>
<name>A0A1S9N3M6_CLOBE</name>
<dbReference type="InterPro" id="IPR012454">
    <property type="entry name" value="DUF1659"/>
</dbReference>
<evidence type="ECO:0000313" key="2">
    <source>
        <dbReference type="EMBL" id="OOP72144.1"/>
    </source>
</evidence>
<sequence length="74" mass="7840">MAVTKTIHSTSFTIEVQKGVDKAGDAIYANKTFTGLKTDAAPENVYAVAEAIKGVLGAKTRDYFINESSSLVNA</sequence>
<organism evidence="2 3">
    <name type="scientific">Clostridium beijerinckii</name>
    <name type="common">Clostridium MP</name>
    <dbReference type="NCBI Taxonomy" id="1520"/>
    <lineage>
        <taxon>Bacteria</taxon>
        <taxon>Bacillati</taxon>
        <taxon>Bacillota</taxon>
        <taxon>Clostridia</taxon>
        <taxon>Eubacteriales</taxon>
        <taxon>Clostridiaceae</taxon>
        <taxon>Clostridium</taxon>
    </lineage>
</organism>